<organism evidence="2 3">
    <name type="scientific">Flavobacterium fluvii</name>
    <dbReference type="NCBI Taxonomy" id="468056"/>
    <lineage>
        <taxon>Bacteria</taxon>
        <taxon>Pseudomonadati</taxon>
        <taxon>Bacteroidota</taxon>
        <taxon>Flavobacteriia</taxon>
        <taxon>Flavobacteriales</taxon>
        <taxon>Flavobacteriaceae</taxon>
        <taxon>Flavobacterium</taxon>
    </lineage>
</organism>
<evidence type="ECO:0008006" key="4">
    <source>
        <dbReference type="Google" id="ProtNLM"/>
    </source>
</evidence>
<evidence type="ECO:0000313" key="3">
    <source>
        <dbReference type="Proteomes" id="UP000184516"/>
    </source>
</evidence>
<dbReference type="Proteomes" id="UP000184516">
    <property type="component" value="Unassembled WGS sequence"/>
</dbReference>
<feature type="signal peptide" evidence="1">
    <location>
        <begin position="1"/>
        <end position="18"/>
    </location>
</feature>
<reference evidence="3" key="1">
    <citation type="submission" date="2016-11" db="EMBL/GenBank/DDBJ databases">
        <authorList>
            <person name="Varghese N."/>
            <person name="Submissions S."/>
        </authorList>
    </citation>
    <scope>NUCLEOTIDE SEQUENCE [LARGE SCALE GENOMIC DNA]</scope>
    <source>
        <strain evidence="3">DSM 19978</strain>
    </source>
</reference>
<dbReference type="PANTHER" id="PTHR34387">
    <property type="entry name" value="SLR1258 PROTEIN"/>
    <property type="match status" value="1"/>
</dbReference>
<dbReference type="PANTHER" id="PTHR34387:SF1">
    <property type="entry name" value="PERIPLASMIC IMMUNOGENIC PROTEIN"/>
    <property type="match status" value="1"/>
</dbReference>
<dbReference type="EMBL" id="FQWB01000005">
    <property type="protein sequence ID" value="SHG58015.1"/>
    <property type="molecule type" value="Genomic_DNA"/>
</dbReference>
<dbReference type="AlphaFoldDB" id="A0A1M5KZ67"/>
<dbReference type="Gene3D" id="3.30.110.170">
    <property type="entry name" value="Protein of unknown function (DUF541), domain 1"/>
    <property type="match status" value="1"/>
</dbReference>
<dbReference type="GO" id="GO:0006974">
    <property type="term" value="P:DNA damage response"/>
    <property type="evidence" value="ECO:0007669"/>
    <property type="project" value="TreeGrafter"/>
</dbReference>
<dbReference type="InterPro" id="IPR007497">
    <property type="entry name" value="SIMPL/DUF541"/>
</dbReference>
<proteinExistence type="predicted"/>
<accession>A0A1M5KZ67</accession>
<sequence>MKKALLILGILFVTMSYAQDQKQVPMVNVSGEGKLKVAPDQASISVSIETKGTKAADVKQENDKKMDAILKFIKKSNIATEDFQTQRISLNPNYDADKKKYSYIATQSVQILLRDLSKYDVLMEGLVNEGINRIDNVEFKSSKMAQLQSDARKLAIKDAKAKAEDFVSVLGQKVGKALLIQDNSQGYHPQPRVYAMKASMAMDESASRETLAIGEIEITANVSVSFVLE</sequence>
<dbReference type="InterPro" id="IPR052022">
    <property type="entry name" value="26kDa_periplasmic_antigen"/>
</dbReference>
<name>A0A1M5KZ67_9FLAO</name>
<keyword evidence="1" id="KW-0732">Signal</keyword>
<dbReference type="OrthoDB" id="6021921at2"/>
<gene>
    <name evidence="2" type="ORF">SAMN05443549_10513</name>
</gene>
<dbReference type="Gene3D" id="3.30.70.2970">
    <property type="entry name" value="Protein of unknown function (DUF541), domain 2"/>
    <property type="match status" value="1"/>
</dbReference>
<dbReference type="Pfam" id="PF04402">
    <property type="entry name" value="SIMPL"/>
    <property type="match status" value="1"/>
</dbReference>
<evidence type="ECO:0000256" key="1">
    <source>
        <dbReference type="SAM" id="SignalP"/>
    </source>
</evidence>
<feature type="chain" id="PRO_5012544903" description="DUF541 domain-containing protein" evidence="1">
    <location>
        <begin position="19"/>
        <end position="229"/>
    </location>
</feature>
<dbReference type="STRING" id="468056.SAMN05443549_10513"/>
<dbReference type="RefSeq" id="WP_073370799.1">
    <property type="nucleotide sequence ID" value="NZ_FQWB01000005.1"/>
</dbReference>
<protein>
    <recommendedName>
        <fullName evidence="4">DUF541 domain-containing protein</fullName>
    </recommendedName>
</protein>
<evidence type="ECO:0000313" key="2">
    <source>
        <dbReference type="EMBL" id="SHG58015.1"/>
    </source>
</evidence>
<keyword evidence="3" id="KW-1185">Reference proteome</keyword>